<name>B2IWJ6_NOSP7</name>
<accession>B2IWJ6</accession>
<proteinExistence type="predicted"/>
<dbReference type="EnsemblBacteria" id="ACC81450">
    <property type="protein sequence ID" value="ACC81450"/>
    <property type="gene ID" value="Npun_R2918"/>
</dbReference>
<evidence type="ECO:0000313" key="1">
    <source>
        <dbReference type="EMBL" id="ACC81450.1"/>
    </source>
</evidence>
<evidence type="ECO:0000313" key="2">
    <source>
        <dbReference type="Proteomes" id="UP000001191"/>
    </source>
</evidence>
<protein>
    <submittedName>
        <fullName evidence="1">Uncharacterized protein</fullName>
    </submittedName>
</protein>
<dbReference type="Proteomes" id="UP000001191">
    <property type="component" value="Chromosome"/>
</dbReference>
<dbReference type="RefSeq" id="WP_012409441.1">
    <property type="nucleotide sequence ID" value="NC_010628.1"/>
</dbReference>
<reference evidence="1 2" key="2">
    <citation type="journal article" date="2013" name="Plant Physiol.">
        <title>A Nostoc punctiforme Sugar Transporter Necessary to Establish a Cyanobacterium-Plant Symbiosis.</title>
        <authorList>
            <person name="Ekman M."/>
            <person name="Picossi S."/>
            <person name="Campbell E.L."/>
            <person name="Meeks J.C."/>
            <person name="Flores E."/>
        </authorList>
    </citation>
    <scope>NUCLEOTIDE SEQUENCE [LARGE SCALE GENOMIC DNA]</scope>
    <source>
        <strain evidence="2">ATCC 29133 / PCC 73102</strain>
    </source>
</reference>
<reference evidence="2" key="1">
    <citation type="submission" date="2008-04" db="EMBL/GenBank/DDBJ databases">
        <title>Complete sequence of chromosome of Nostoc punctiforme ATCC 29133.</title>
        <authorList>
            <consortium name="US DOE Joint Genome Institute"/>
            <person name="Copeland A."/>
            <person name="Lucas S."/>
            <person name="Lapidus A."/>
            <person name="Glavina del Rio T."/>
            <person name="Dalin E."/>
            <person name="Tice H."/>
            <person name="Pitluck S."/>
            <person name="Chain P."/>
            <person name="Malfatti S."/>
            <person name="Shin M."/>
            <person name="Vergez L."/>
            <person name="Schmutz J."/>
            <person name="Larimer F."/>
            <person name="Land M."/>
            <person name="Hauser L."/>
            <person name="Kyrpides N."/>
            <person name="Kim E."/>
            <person name="Meeks J.C."/>
            <person name="Elhai J."/>
            <person name="Campbell E.L."/>
            <person name="Thiel T."/>
            <person name="Longmire J."/>
            <person name="Potts M."/>
            <person name="Atlas R."/>
        </authorList>
    </citation>
    <scope>NUCLEOTIDE SEQUENCE [LARGE SCALE GENOMIC DNA]</scope>
    <source>
        <strain evidence="2">ATCC 29133 / PCC 73102</strain>
    </source>
</reference>
<dbReference type="EMBL" id="CP001037">
    <property type="protein sequence ID" value="ACC81450.1"/>
    <property type="molecule type" value="Genomic_DNA"/>
</dbReference>
<sequence>MRHNSGKTISIWMTTAAVLIQPVFTENTHVDVCVVGAGIAWMSSALSKHTDKIISGHAG</sequence>
<dbReference type="AlphaFoldDB" id="B2IWJ6"/>
<organism evidence="1 2">
    <name type="scientific">Nostoc punctiforme (strain ATCC 29133 / PCC 73102)</name>
    <dbReference type="NCBI Taxonomy" id="63737"/>
    <lineage>
        <taxon>Bacteria</taxon>
        <taxon>Bacillati</taxon>
        <taxon>Cyanobacteriota</taxon>
        <taxon>Cyanophyceae</taxon>
        <taxon>Nostocales</taxon>
        <taxon>Nostocaceae</taxon>
        <taxon>Nostoc</taxon>
    </lineage>
</organism>
<dbReference type="KEGG" id="npu:Npun_R2918"/>
<gene>
    <name evidence="1" type="ordered locus">Npun_R2918</name>
</gene>
<dbReference type="eggNOG" id="COG0665">
    <property type="taxonomic scope" value="Bacteria"/>
</dbReference>
<dbReference type="HOGENOM" id="CLU_2955994_0_0_3"/>
<dbReference type="OrthoDB" id="9767869at2"/>
<keyword evidence="2" id="KW-1185">Reference proteome</keyword>
<dbReference type="STRING" id="63737.Npun_R2918"/>